<sequence length="46" mass="5032">MRKMLVFGLGTFAAALAISVTAVDEAKAEPLQVTTWYSRMNLTEQA</sequence>
<name>A0ABU1P739_9BACL</name>
<feature type="chain" id="PRO_5047257982" evidence="1">
    <location>
        <begin position="23"/>
        <end position="46"/>
    </location>
</feature>
<feature type="signal peptide" evidence="1">
    <location>
        <begin position="1"/>
        <end position="22"/>
    </location>
</feature>
<dbReference type="Proteomes" id="UP001267290">
    <property type="component" value="Unassembled WGS sequence"/>
</dbReference>
<proteinExistence type="predicted"/>
<evidence type="ECO:0000256" key="1">
    <source>
        <dbReference type="SAM" id="SignalP"/>
    </source>
</evidence>
<dbReference type="RefSeq" id="WP_310502819.1">
    <property type="nucleotide sequence ID" value="NZ_JAVDSB010000031.1"/>
</dbReference>
<keyword evidence="1" id="KW-0732">Signal</keyword>
<organism evidence="2 3">
    <name type="scientific">Paenibacillus qinlingensis</name>
    <dbReference type="NCBI Taxonomy" id="1837343"/>
    <lineage>
        <taxon>Bacteria</taxon>
        <taxon>Bacillati</taxon>
        <taxon>Bacillota</taxon>
        <taxon>Bacilli</taxon>
        <taxon>Bacillales</taxon>
        <taxon>Paenibacillaceae</taxon>
        <taxon>Paenibacillus</taxon>
    </lineage>
</organism>
<dbReference type="EMBL" id="JAVDSB010000031">
    <property type="protein sequence ID" value="MDR6555503.1"/>
    <property type="molecule type" value="Genomic_DNA"/>
</dbReference>
<comment type="caution">
    <text evidence="2">The sequence shown here is derived from an EMBL/GenBank/DDBJ whole genome shotgun (WGS) entry which is preliminary data.</text>
</comment>
<accession>A0ABU1P739</accession>
<reference evidence="2 3" key="1">
    <citation type="submission" date="2023-07" db="EMBL/GenBank/DDBJ databases">
        <title>Sorghum-associated microbial communities from plants grown in Nebraska, USA.</title>
        <authorList>
            <person name="Schachtman D."/>
        </authorList>
    </citation>
    <scope>NUCLEOTIDE SEQUENCE [LARGE SCALE GENOMIC DNA]</scope>
    <source>
        <strain evidence="2 3">CC258</strain>
    </source>
</reference>
<evidence type="ECO:0000313" key="3">
    <source>
        <dbReference type="Proteomes" id="UP001267290"/>
    </source>
</evidence>
<keyword evidence="3" id="KW-1185">Reference proteome</keyword>
<gene>
    <name evidence="2" type="ORF">J2736_006765</name>
</gene>
<evidence type="ECO:0000313" key="2">
    <source>
        <dbReference type="EMBL" id="MDR6555503.1"/>
    </source>
</evidence>
<protein>
    <submittedName>
        <fullName evidence="2">Uncharacterized protein</fullName>
    </submittedName>
</protein>